<keyword evidence="5" id="KW-0067">ATP-binding</keyword>
<evidence type="ECO:0000256" key="7">
    <source>
        <dbReference type="ARBA" id="ARBA00040480"/>
    </source>
</evidence>
<evidence type="ECO:0000256" key="2">
    <source>
        <dbReference type="ARBA" id="ARBA00022528"/>
    </source>
</evidence>
<dbReference type="EMBL" id="LSMT01000239">
    <property type="protein sequence ID" value="PFX22445.1"/>
    <property type="molecule type" value="Genomic_DNA"/>
</dbReference>
<dbReference type="GO" id="GO:0005524">
    <property type="term" value="F:ATP binding"/>
    <property type="evidence" value="ECO:0007669"/>
    <property type="project" value="UniProtKB-KW"/>
</dbReference>
<dbReference type="SMART" id="SM00382">
    <property type="entry name" value="AAA"/>
    <property type="match status" value="2"/>
</dbReference>
<dbReference type="InterPro" id="IPR041679">
    <property type="entry name" value="DNA2/NAM7-like_C"/>
</dbReference>
<comment type="subcellular location">
    <subcellularLocation>
        <location evidence="1">Plastid</location>
        <location evidence="1">Chloroplast</location>
    </subcellularLocation>
</comment>
<gene>
    <name evidence="9" type="primary">ycf46</name>
    <name evidence="9" type="ORF">AWC38_SpisGene13010</name>
</gene>
<evidence type="ECO:0000313" key="9">
    <source>
        <dbReference type="EMBL" id="PFX22445.1"/>
    </source>
</evidence>
<name>A0A2B4S1S9_STYPI</name>
<dbReference type="PANTHER" id="PTHR42960:SF1">
    <property type="entry name" value="YCF46 PROTEIN"/>
    <property type="match status" value="1"/>
</dbReference>
<evidence type="ECO:0000256" key="6">
    <source>
        <dbReference type="ARBA" id="ARBA00038088"/>
    </source>
</evidence>
<dbReference type="InterPro" id="IPR052381">
    <property type="entry name" value="AAA_domain_protein"/>
</dbReference>
<dbReference type="PANTHER" id="PTHR42960">
    <property type="entry name" value="YCF46 PROTEIN"/>
    <property type="match status" value="1"/>
</dbReference>
<accession>A0A2B4S1S9</accession>
<dbReference type="InterPro" id="IPR041569">
    <property type="entry name" value="AAA_lid_3"/>
</dbReference>
<dbReference type="Pfam" id="PF13086">
    <property type="entry name" value="AAA_11"/>
    <property type="match status" value="1"/>
</dbReference>
<feature type="domain" description="AAA+ ATPase" evidence="8">
    <location>
        <begin position="251"/>
        <end position="387"/>
    </location>
</feature>
<dbReference type="Pfam" id="PF13087">
    <property type="entry name" value="AAA_12"/>
    <property type="match status" value="1"/>
</dbReference>
<evidence type="ECO:0000256" key="3">
    <source>
        <dbReference type="ARBA" id="ARBA00022640"/>
    </source>
</evidence>
<dbReference type="GO" id="GO:0016887">
    <property type="term" value="F:ATP hydrolysis activity"/>
    <property type="evidence" value="ECO:0007669"/>
    <property type="project" value="InterPro"/>
</dbReference>
<dbReference type="Pfam" id="PF00004">
    <property type="entry name" value="AAA"/>
    <property type="match status" value="1"/>
</dbReference>
<dbReference type="STRING" id="50429.A0A2B4S1S9"/>
<dbReference type="Gene3D" id="1.10.8.60">
    <property type="match status" value="1"/>
</dbReference>
<organism evidence="9">
    <name type="scientific">Stylophora pistillata</name>
    <name type="common">Smooth cauliflower coral</name>
    <dbReference type="NCBI Taxonomy" id="50429"/>
    <lineage>
        <taxon>Eukaryota</taxon>
        <taxon>Metazoa</taxon>
        <taxon>Cnidaria</taxon>
        <taxon>Anthozoa</taxon>
        <taxon>Hexacorallia</taxon>
        <taxon>Scleractinia</taxon>
        <taxon>Astrocoeniina</taxon>
        <taxon>Pocilloporidae</taxon>
        <taxon>Stylophora</taxon>
    </lineage>
</organism>
<keyword evidence="4" id="KW-0547">Nucleotide-binding</keyword>
<keyword evidence="2" id="KW-0150">Chloroplast</keyword>
<keyword evidence="3" id="KW-0934">Plastid</keyword>
<dbReference type="Gene3D" id="3.40.50.300">
    <property type="entry name" value="P-loop containing nucleotide triphosphate hydrolases"/>
    <property type="match status" value="2"/>
</dbReference>
<protein>
    <recommendedName>
        <fullName evidence="7">Uncharacterized AAA domain-containing protein ycf46</fullName>
    </recommendedName>
</protein>
<feature type="domain" description="AAA+ ATPase" evidence="8">
    <location>
        <begin position="566"/>
        <end position="829"/>
    </location>
</feature>
<comment type="similarity">
    <text evidence="6">Belongs to the AAA ATPase family. Highly divergent.</text>
</comment>
<dbReference type="InterPro" id="IPR041677">
    <property type="entry name" value="DNA2/NAM7_AAA_11"/>
</dbReference>
<dbReference type="OrthoDB" id="4100at2759"/>
<dbReference type="AlphaFoldDB" id="A0A2B4S1S9"/>
<sequence length="920" mass="105290">MAFYNQLKTHIQAKVPCIYIETTERLRLQAELKNCCKEENLEIQFWNEFDGIDGEHKEDFKRVLEDLNSKDELKYDVTVFESADLLDQPDNINVVRSLAILLYKMREKKHQIIIVASSWNIPNFIQNEIAVLDFPLPNKEDIKTLLQEAEQNFKIDVDNSNTILETVRGLGTTAIRNAFAKVAIESQKITTEEIEQLVAEKEQIIRKSGYLEFIKTQQEMSAIGGLEKLKQWLENRKVAFGSKARENKLSTPKGLLLLGIPGTGKSLCAKVVSKIWQKPLLRLDMGRIFGGLVGESESNMRQAIKVAESLEPCVLWIDEIEKGLSGGTGGERDGGTSTRVFGSLLTWMQEKQKEVFIFATANDVSKLPPELLRKGRFDEIFFVDLPDKKARKEIFKIHLQRKEQSYQPTEEILKKTEGFSGAEIEAIIDEACFLAYNEKKEDNNINAQNLIDALENIVPLSITMKETIENLRKWADKRCRKASDAEPPEIRNDKDTPTLKQEINFISEQYQLRVMNDSFRQLKKMPLWKALSGDRVAKSPKEQEIELENNRLNEEQKKAVVGALNAPELFLIWGPPGTGKTEVIKEIAKQEGKRGNKTLICSQANLAVDNALARLYGEKNIFPYRIARKEYDLEGEDIVKIPFRDSVPRFSVELLEEQLEKSVKNNEEDEDVKKLRSQFLNRLQKVKNRMKKFGSKKNNPSDTEMRESKQFIESYRNKINVVGTTLMEAGKKVEGGKIKIYQETEIKKFDTVIIDEVSKATPPELFIPICLGKKVILVGDFKQLPPMFKILSGDEKTQEEWAKEANIDETELDTDNTIFERLWDRHIGDSAGVKAMLSKQYRMHPHIESIIQPFYTDSEGSLSCGLNEQEIKNLEFKENDFLKPTVWIGTRSGDVGKEKREGTSFINRDEIEKVVFTGVK</sequence>
<dbReference type="Pfam" id="PF17862">
    <property type="entry name" value="AAA_lid_3"/>
    <property type="match status" value="1"/>
</dbReference>
<dbReference type="SUPFAM" id="SSF52540">
    <property type="entry name" value="P-loop containing nucleoside triphosphate hydrolases"/>
    <property type="match status" value="2"/>
</dbReference>
<evidence type="ECO:0000259" key="8">
    <source>
        <dbReference type="SMART" id="SM00382"/>
    </source>
</evidence>
<reference evidence="9" key="1">
    <citation type="journal article" date="2017" name="J. ISSAAS">
        <title>Comparative analysis of the genomes of Stylophora pistillata and Acropora digitifera provides evidence for extensive differences between species of corals.</title>
        <authorList>
            <person name="Voolstra C.R."/>
            <person name="Li Y."/>
            <person name="Liew Y.J."/>
            <person name="Baumgarten S."/>
            <person name="Zoccola D."/>
            <person name="Flot J.-F."/>
            <person name="Tambutte S."/>
            <person name="Allemand D."/>
            <person name="Aranda M."/>
        </authorList>
    </citation>
    <scope>NUCLEOTIDE SEQUENCE</scope>
    <source>
        <strain evidence="9">CSM Monaco</strain>
        <tissue evidence="9">Whole animal</tissue>
    </source>
</reference>
<dbReference type="InterPro" id="IPR003593">
    <property type="entry name" value="AAA+_ATPase"/>
</dbReference>
<evidence type="ECO:0000256" key="5">
    <source>
        <dbReference type="ARBA" id="ARBA00022840"/>
    </source>
</evidence>
<dbReference type="InterPro" id="IPR027417">
    <property type="entry name" value="P-loop_NTPase"/>
</dbReference>
<dbReference type="InterPro" id="IPR003959">
    <property type="entry name" value="ATPase_AAA_core"/>
</dbReference>
<evidence type="ECO:0000256" key="1">
    <source>
        <dbReference type="ARBA" id="ARBA00004229"/>
    </source>
</evidence>
<proteinExistence type="inferred from homology"/>
<evidence type="ECO:0000256" key="4">
    <source>
        <dbReference type="ARBA" id="ARBA00022741"/>
    </source>
</evidence>
<comment type="caution">
    <text evidence="9">The sequence shown here is derived from an EMBL/GenBank/DDBJ whole genome shotgun (WGS) entry which is preliminary data.</text>
</comment>
<dbReference type="GO" id="GO:0004386">
    <property type="term" value="F:helicase activity"/>
    <property type="evidence" value="ECO:0007669"/>
    <property type="project" value="InterPro"/>
</dbReference>